<evidence type="ECO:0008006" key="5">
    <source>
        <dbReference type="Google" id="ProtNLM"/>
    </source>
</evidence>
<dbReference type="OrthoDB" id="436496at2759"/>
<evidence type="ECO:0000313" key="3">
    <source>
        <dbReference type="EMBL" id="KAF1940513.1"/>
    </source>
</evidence>
<keyword evidence="2" id="KW-1133">Transmembrane helix</keyword>
<dbReference type="AlphaFoldDB" id="A0A6A5SK37"/>
<keyword evidence="4" id="KW-1185">Reference proteome</keyword>
<accession>A0A6A5SK37</accession>
<dbReference type="InterPro" id="IPR031606">
    <property type="entry name" value="Kch1/2"/>
</dbReference>
<evidence type="ECO:0000256" key="2">
    <source>
        <dbReference type="SAM" id="Phobius"/>
    </source>
</evidence>
<dbReference type="GO" id="GO:0015079">
    <property type="term" value="F:potassium ion transmembrane transporter activity"/>
    <property type="evidence" value="ECO:0007669"/>
    <property type="project" value="InterPro"/>
</dbReference>
<evidence type="ECO:0000313" key="4">
    <source>
        <dbReference type="Proteomes" id="UP000800038"/>
    </source>
</evidence>
<name>A0A6A5SK37_9PLEO</name>
<feature type="compositionally biased region" description="Polar residues" evidence="1">
    <location>
        <begin position="354"/>
        <end position="376"/>
    </location>
</feature>
<sequence length="711" mass="78709">MGCCGDREKGRTVTEEQKWDFINLSDFKSSSCLAPLSYVWLWFLVVVSCAVYAADAFTAVNLLAFDKWTSEVKPKVPFVVAKWIFAITIIISYVFLAYRWIRVLRVMRSGSVTECYLEPLAAILQSMRLTKSGQGWRRFLVFAELTKSKKGANYIALFVYFQFKSALLILVAQGPRIALNAITLYAVMQAQFIPGGDHSAKDRSNFEQFFFNIKTMVDTGNRQETIIYFTMLFSLVIWVIAALGLIISALLYIFFLWHYIPRADGSLTQYCRRKVETRLERIVGKKIKKAIEKENQQLKKEEQRAIKKGAFDASKSRPTLPKLSGEDDDPSTVFGLQRSDTMDTNATLPPYSVNAPSYTSNAPSRSNTMNTVNTGRSLLKPTLPTLDERPSMPARSNTEFTNFTSTSYGSNAPMLSQAGGMGRSSPAPAMPPLDRNGTGYFTNQQSLPYPSSDRPFTPMSQGRSVIPPRGPLPPVDTSYNNGHYESDPYVVSPLDSDFRGPPAAQSTRPYPEFSPFDSRGPQVGPEYELSPVDMTPTEDISRHYYADSNGSDEYQQHQLQAPQLPGALRAGSPAMSQPVGLPSQPRAGTAPPRPGVPPSLQSAIQRREVSQPFPNRGINGSAPSMQQRSATAPIQQPSWAQGPPQRSYTPSAQGPPQRSYTPSAPGPPQRSYTLSAPGQVQRSYTPSAPDPAQRSYKPSAPQGYDNNNYGY</sequence>
<protein>
    <recommendedName>
        <fullName evidence="5">Vacuolar membrane protein</fullName>
    </recommendedName>
</protein>
<dbReference type="PANTHER" id="PTHR36424:SF1">
    <property type="entry name" value="LOW AFFINITY K(+) TRANSPORTER 1-RELATED"/>
    <property type="match status" value="1"/>
</dbReference>
<feature type="transmembrane region" description="Helical" evidence="2">
    <location>
        <begin position="39"/>
        <end position="64"/>
    </location>
</feature>
<organism evidence="3 4">
    <name type="scientific">Clathrospora elynae</name>
    <dbReference type="NCBI Taxonomy" id="706981"/>
    <lineage>
        <taxon>Eukaryota</taxon>
        <taxon>Fungi</taxon>
        <taxon>Dikarya</taxon>
        <taxon>Ascomycota</taxon>
        <taxon>Pezizomycotina</taxon>
        <taxon>Dothideomycetes</taxon>
        <taxon>Pleosporomycetidae</taxon>
        <taxon>Pleosporales</taxon>
        <taxon>Diademaceae</taxon>
        <taxon>Clathrospora</taxon>
    </lineage>
</organism>
<dbReference type="EMBL" id="ML976062">
    <property type="protein sequence ID" value="KAF1940513.1"/>
    <property type="molecule type" value="Genomic_DNA"/>
</dbReference>
<feature type="region of interest" description="Disordered" evidence="1">
    <location>
        <begin position="298"/>
        <end position="332"/>
    </location>
</feature>
<evidence type="ECO:0000256" key="1">
    <source>
        <dbReference type="SAM" id="MobiDB-lite"/>
    </source>
</evidence>
<feature type="transmembrane region" description="Helical" evidence="2">
    <location>
        <begin position="226"/>
        <end position="259"/>
    </location>
</feature>
<feature type="region of interest" description="Disordered" evidence="1">
    <location>
        <begin position="344"/>
        <end position="711"/>
    </location>
</feature>
<dbReference type="PANTHER" id="PTHR36424">
    <property type="entry name" value="PHEROMONE-REGULATED MEMBRANE PROTEIN 6"/>
    <property type="match status" value="1"/>
</dbReference>
<feature type="compositionally biased region" description="Polar residues" evidence="1">
    <location>
        <begin position="621"/>
        <end position="662"/>
    </location>
</feature>
<dbReference type="GO" id="GO:0005886">
    <property type="term" value="C:plasma membrane"/>
    <property type="evidence" value="ECO:0007669"/>
    <property type="project" value="InterPro"/>
</dbReference>
<feature type="compositionally biased region" description="Polar residues" evidence="1">
    <location>
        <begin position="439"/>
        <end position="449"/>
    </location>
</feature>
<feature type="compositionally biased region" description="Low complexity" evidence="1">
    <location>
        <begin position="396"/>
        <end position="407"/>
    </location>
</feature>
<keyword evidence="2" id="KW-0472">Membrane</keyword>
<reference evidence="3" key="1">
    <citation type="journal article" date="2020" name="Stud. Mycol.">
        <title>101 Dothideomycetes genomes: a test case for predicting lifestyles and emergence of pathogens.</title>
        <authorList>
            <person name="Haridas S."/>
            <person name="Albert R."/>
            <person name="Binder M."/>
            <person name="Bloem J."/>
            <person name="Labutti K."/>
            <person name="Salamov A."/>
            <person name="Andreopoulos B."/>
            <person name="Baker S."/>
            <person name="Barry K."/>
            <person name="Bills G."/>
            <person name="Bluhm B."/>
            <person name="Cannon C."/>
            <person name="Castanera R."/>
            <person name="Culley D."/>
            <person name="Daum C."/>
            <person name="Ezra D."/>
            <person name="Gonzalez J."/>
            <person name="Henrissat B."/>
            <person name="Kuo A."/>
            <person name="Liang C."/>
            <person name="Lipzen A."/>
            <person name="Lutzoni F."/>
            <person name="Magnuson J."/>
            <person name="Mondo S."/>
            <person name="Nolan M."/>
            <person name="Ohm R."/>
            <person name="Pangilinan J."/>
            <person name="Park H.-J."/>
            <person name="Ramirez L."/>
            <person name="Alfaro M."/>
            <person name="Sun H."/>
            <person name="Tritt A."/>
            <person name="Yoshinaga Y."/>
            <person name="Zwiers L.-H."/>
            <person name="Turgeon B."/>
            <person name="Goodwin S."/>
            <person name="Spatafora J."/>
            <person name="Crous P."/>
            <person name="Grigoriev I."/>
        </authorList>
    </citation>
    <scope>NUCLEOTIDE SEQUENCE</scope>
    <source>
        <strain evidence="3">CBS 161.51</strain>
    </source>
</reference>
<feature type="compositionally biased region" description="Polar residues" evidence="1">
    <location>
        <begin position="670"/>
        <end position="686"/>
    </location>
</feature>
<dbReference type="Proteomes" id="UP000800038">
    <property type="component" value="Unassembled WGS sequence"/>
</dbReference>
<keyword evidence="2" id="KW-0812">Transmembrane</keyword>
<dbReference type="Pfam" id="PF16944">
    <property type="entry name" value="KCH"/>
    <property type="match status" value="1"/>
</dbReference>
<proteinExistence type="predicted"/>
<feature type="compositionally biased region" description="Polar residues" evidence="1">
    <location>
        <begin position="548"/>
        <end position="561"/>
    </location>
</feature>
<gene>
    <name evidence="3" type="ORF">EJ02DRAFT_229342</name>
</gene>
<feature type="transmembrane region" description="Helical" evidence="2">
    <location>
        <begin position="76"/>
        <end position="101"/>
    </location>
</feature>